<organism evidence="2">
    <name type="scientific">viral metagenome</name>
    <dbReference type="NCBI Taxonomy" id="1070528"/>
    <lineage>
        <taxon>unclassified sequences</taxon>
        <taxon>metagenomes</taxon>
        <taxon>organismal metagenomes</taxon>
    </lineage>
</organism>
<keyword evidence="1" id="KW-0812">Transmembrane</keyword>
<reference evidence="2" key="1">
    <citation type="journal article" date="2020" name="Nature">
        <title>Giant virus diversity and host interactions through global metagenomics.</title>
        <authorList>
            <person name="Schulz F."/>
            <person name="Roux S."/>
            <person name="Paez-Espino D."/>
            <person name="Jungbluth S."/>
            <person name="Walsh D.A."/>
            <person name="Denef V.J."/>
            <person name="McMahon K.D."/>
            <person name="Konstantinidis K.T."/>
            <person name="Eloe-Fadrosh E.A."/>
            <person name="Kyrpides N.C."/>
            <person name="Woyke T."/>
        </authorList>
    </citation>
    <scope>NUCLEOTIDE SEQUENCE</scope>
    <source>
        <strain evidence="2">GVMAG-M-3300027708-39</strain>
    </source>
</reference>
<keyword evidence="1" id="KW-0472">Membrane</keyword>
<feature type="transmembrane region" description="Helical" evidence="1">
    <location>
        <begin position="24"/>
        <end position="51"/>
    </location>
</feature>
<keyword evidence="1" id="KW-1133">Transmembrane helix</keyword>
<sequence>MFTKLYLDTTNPKLQFSQLFHSPIFIPMMISLVVHTILYTLFCNMVSYIFFGKILSNVVNKRLIMFLIPIMFFGFIGRFIHVKDIYNAYNGDMNKTRNHLDKLYISWIFIS</sequence>
<evidence type="ECO:0000256" key="1">
    <source>
        <dbReference type="SAM" id="Phobius"/>
    </source>
</evidence>
<dbReference type="EMBL" id="MN740394">
    <property type="protein sequence ID" value="QHU04238.1"/>
    <property type="molecule type" value="Genomic_DNA"/>
</dbReference>
<name>A0A6C0JKA3_9ZZZZ</name>
<feature type="transmembrane region" description="Helical" evidence="1">
    <location>
        <begin position="63"/>
        <end position="80"/>
    </location>
</feature>
<protein>
    <submittedName>
        <fullName evidence="2">Uncharacterized protein</fullName>
    </submittedName>
</protein>
<proteinExistence type="predicted"/>
<accession>A0A6C0JKA3</accession>
<dbReference type="AlphaFoldDB" id="A0A6C0JKA3"/>
<evidence type="ECO:0000313" key="2">
    <source>
        <dbReference type="EMBL" id="QHU04238.1"/>
    </source>
</evidence>